<reference evidence="3 4" key="1">
    <citation type="submission" date="2016-05" db="EMBL/GenBank/DDBJ databases">
        <title>First complete genome of the cyanobacterium Cylindrospermopsis raciborskii CS505, containing a circular chromosome and a single extrachromosomal element.</title>
        <authorList>
            <person name="Fuentes J."/>
            <person name="Tamames J."/>
            <person name="Allen E."/>
            <person name="Plominski A."/>
            <person name="Vasquez M."/>
        </authorList>
    </citation>
    <scope>NUCLEOTIDE SEQUENCE [LARGE SCALE GENOMIC DNA]</scope>
    <source>
        <strain evidence="3 4">CS505</strain>
    </source>
</reference>
<accession>A0A853MEQ7</accession>
<dbReference type="Gene3D" id="3.20.20.140">
    <property type="entry name" value="Metal-dependent hydrolases"/>
    <property type="match status" value="1"/>
</dbReference>
<dbReference type="InterPro" id="IPR011059">
    <property type="entry name" value="Metal-dep_hydrolase_composite"/>
</dbReference>
<gene>
    <name evidence="3" type="ORF">A9P98_06235</name>
</gene>
<dbReference type="RefSeq" id="WP_006276849.1">
    <property type="nucleotide sequence ID" value="NZ_ACYA01000027.1"/>
</dbReference>
<organism evidence="3 4">
    <name type="scientific">Cylindrospermopsis raciborskii CS-505</name>
    <dbReference type="NCBI Taxonomy" id="533240"/>
    <lineage>
        <taxon>Bacteria</taxon>
        <taxon>Bacillati</taxon>
        <taxon>Cyanobacteriota</taxon>
        <taxon>Cyanophyceae</taxon>
        <taxon>Nostocales</taxon>
        <taxon>Aphanizomenonaceae</taxon>
        <taxon>Cylindrospermopsis</taxon>
    </lineage>
</organism>
<protein>
    <submittedName>
        <fullName evidence="3">Amidohydrolase</fullName>
    </submittedName>
</protein>
<dbReference type="EMBL" id="LYXA01000001">
    <property type="protein sequence ID" value="OBU75964.1"/>
    <property type="molecule type" value="Genomic_DNA"/>
</dbReference>
<proteinExistence type="predicted"/>
<dbReference type="SUPFAM" id="SSF51338">
    <property type="entry name" value="Composite domain of metallo-dependent hydrolases"/>
    <property type="match status" value="1"/>
</dbReference>
<feature type="domain" description="Amidohydrolase-related" evidence="2">
    <location>
        <begin position="64"/>
        <end position="428"/>
    </location>
</feature>
<dbReference type="PANTHER" id="PTHR43794:SF11">
    <property type="entry name" value="AMIDOHYDROLASE-RELATED DOMAIN-CONTAINING PROTEIN"/>
    <property type="match status" value="1"/>
</dbReference>
<dbReference type="Pfam" id="PF01979">
    <property type="entry name" value="Amidohydro_1"/>
    <property type="match status" value="1"/>
</dbReference>
<sequence length="478" mass="51467">MNKKQVDTLLIHAHLFTMQGNGLGYIADGAIAVQGSQIVAVDSTEALLSHFEGNKTINAVNCAVLPGLIDAHIHTTCAILRGVAQDVTNWLMDATIPYALQMTPAVNIAGTRLSVLEGLKAGTTTFGDSETPYPLWGEFFDEIGVRAILSPAFNAFPLEWSAWKEGDLYPFDMKAGRRGMEEAVDFACAWNGAAEGRITTMLGLQAADMLPLEILHAAKEIAQREGLMLHIHVAQGDRETKQIVKRYGKRPIAFLAEIGYLDEQLLAVHLTDATDEEVIQVAKSGAGMALCSGAIGIIDGLVPPAHVFRQAGGSVALGSDQACGNNCCNIFNEMKLTALFNKIKYHDPTIMPAWEVLRMATIEGAQAIGLDHKIGSLQVGKEADLILIDLSSPNLSPTLLNPIRNLVPNLVYAASGHEVKSVMVAGKLLVEDYQVLTVDESAILAEAQVQAQQLCQRVTADPIHKKMVLMEAMAKGKL</sequence>
<evidence type="ECO:0000259" key="2">
    <source>
        <dbReference type="Pfam" id="PF01979"/>
    </source>
</evidence>
<comment type="caution">
    <text evidence="3">The sequence shown here is derived from an EMBL/GenBank/DDBJ whole genome shotgun (WGS) entry which is preliminary data.</text>
</comment>
<dbReference type="InterPro" id="IPR006680">
    <property type="entry name" value="Amidohydro-rel"/>
</dbReference>
<evidence type="ECO:0000313" key="4">
    <source>
        <dbReference type="Proteomes" id="UP000093903"/>
    </source>
</evidence>
<keyword evidence="1" id="KW-0378">Hydrolase</keyword>
<dbReference type="SUPFAM" id="SSF51556">
    <property type="entry name" value="Metallo-dependent hydrolases"/>
    <property type="match status" value="1"/>
</dbReference>
<dbReference type="Proteomes" id="UP000093903">
    <property type="component" value="Unassembled WGS sequence"/>
</dbReference>
<name>A0A853MEQ7_9CYAN</name>
<dbReference type="GO" id="GO:0016810">
    <property type="term" value="F:hydrolase activity, acting on carbon-nitrogen (but not peptide) bonds"/>
    <property type="evidence" value="ECO:0007669"/>
    <property type="project" value="InterPro"/>
</dbReference>
<evidence type="ECO:0000256" key="1">
    <source>
        <dbReference type="ARBA" id="ARBA00022801"/>
    </source>
</evidence>
<dbReference type="Gene3D" id="2.30.40.10">
    <property type="entry name" value="Urease, subunit C, domain 1"/>
    <property type="match status" value="1"/>
</dbReference>
<dbReference type="InterPro" id="IPR050287">
    <property type="entry name" value="MTA/SAH_deaminase"/>
</dbReference>
<dbReference type="InterPro" id="IPR032466">
    <property type="entry name" value="Metal_Hydrolase"/>
</dbReference>
<dbReference type="AlphaFoldDB" id="A0A853MEQ7"/>
<evidence type="ECO:0000313" key="3">
    <source>
        <dbReference type="EMBL" id="OBU75964.1"/>
    </source>
</evidence>
<dbReference type="PANTHER" id="PTHR43794">
    <property type="entry name" value="AMINOHYDROLASE SSNA-RELATED"/>
    <property type="match status" value="1"/>
</dbReference>